<evidence type="ECO:0000313" key="2">
    <source>
        <dbReference type="Proteomes" id="UP001054945"/>
    </source>
</evidence>
<proteinExistence type="predicted"/>
<comment type="caution">
    <text evidence="1">The sequence shown here is derived from an EMBL/GenBank/DDBJ whole genome shotgun (WGS) entry which is preliminary data.</text>
</comment>
<name>A0AAV4QZC7_CAEEX</name>
<keyword evidence="2" id="KW-1185">Reference proteome</keyword>
<dbReference type="EMBL" id="BPLR01006892">
    <property type="protein sequence ID" value="GIY13098.1"/>
    <property type="molecule type" value="Genomic_DNA"/>
</dbReference>
<sequence>MCRYSIVGDSALTLRIIITGTESYGCDLCKKLGNSHPNHFLFPEFPTDQQRDSSSLPLKARQVKFGKGIPLGHPLILFPGLETFLGRIGHLATILPVMSF</sequence>
<dbReference type="AlphaFoldDB" id="A0AAV4QZC7"/>
<evidence type="ECO:0000313" key="1">
    <source>
        <dbReference type="EMBL" id="GIY13098.1"/>
    </source>
</evidence>
<protein>
    <submittedName>
        <fullName evidence="1">Uncharacterized protein</fullName>
    </submittedName>
</protein>
<organism evidence="1 2">
    <name type="scientific">Caerostris extrusa</name>
    <name type="common">Bark spider</name>
    <name type="synonym">Caerostris bankana</name>
    <dbReference type="NCBI Taxonomy" id="172846"/>
    <lineage>
        <taxon>Eukaryota</taxon>
        <taxon>Metazoa</taxon>
        <taxon>Ecdysozoa</taxon>
        <taxon>Arthropoda</taxon>
        <taxon>Chelicerata</taxon>
        <taxon>Arachnida</taxon>
        <taxon>Araneae</taxon>
        <taxon>Araneomorphae</taxon>
        <taxon>Entelegynae</taxon>
        <taxon>Araneoidea</taxon>
        <taxon>Araneidae</taxon>
        <taxon>Caerostris</taxon>
    </lineage>
</organism>
<dbReference type="Proteomes" id="UP001054945">
    <property type="component" value="Unassembled WGS sequence"/>
</dbReference>
<accession>A0AAV4QZC7</accession>
<reference evidence="1 2" key="1">
    <citation type="submission" date="2021-06" db="EMBL/GenBank/DDBJ databases">
        <title>Caerostris extrusa draft genome.</title>
        <authorList>
            <person name="Kono N."/>
            <person name="Arakawa K."/>
        </authorList>
    </citation>
    <scope>NUCLEOTIDE SEQUENCE [LARGE SCALE GENOMIC DNA]</scope>
</reference>
<gene>
    <name evidence="1" type="ORF">CEXT_713551</name>
</gene>